<dbReference type="Gene3D" id="3.40.1550.10">
    <property type="entry name" value="CheC-like"/>
    <property type="match status" value="1"/>
</dbReference>
<dbReference type="Pfam" id="PF04509">
    <property type="entry name" value="CheC"/>
    <property type="match status" value="2"/>
</dbReference>
<dbReference type="InterPro" id="IPR050992">
    <property type="entry name" value="CheZ_family_phosphatases"/>
</dbReference>
<dbReference type="PANTHER" id="PTHR43693:SF1">
    <property type="entry name" value="PROTEIN PHOSPHATASE CHEZ"/>
    <property type="match status" value="1"/>
</dbReference>
<evidence type="ECO:0000259" key="3">
    <source>
        <dbReference type="Pfam" id="PF04509"/>
    </source>
</evidence>
<feature type="domain" description="CheC-like protein" evidence="3">
    <location>
        <begin position="11"/>
        <end position="48"/>
    </location>
</feature>
<dbReference type="Proteomes" id="UP000001968">
    <property type="component" value="Chromosome"/>
</dbReference>
<keyword evidence="1" id="KW-0145">Chemotaxis</keyword>
<evidence type="ECO:0000256" key="2">
    <source>
        <dbReference type="ARBA" id="ARBA00022801"/>
    </source>
</evidence>
<dbReference type="PANTHER" id="PTHR43693">
    <property type="entry name" value="PROTEIN PHOSPHATASE CHEZ"/>
    <property type="match status" value="1"/>
</dbReference>
<evidence type="ECO:0000313" key="5">
    <source>
        <dbReference type="Proteomes" id="UP000001968"/>
    </source>
</evidence>
<evidence type="ECO:0000256" key="1">
    <source>
        <dbReference type="ARBA" id="ARBA00022500"/>
    </source>
</evidence>
<sequence length="208" mass="21979">MVYDFSELSGIQLDILREIGNIGSGNAATALAQLLNAKIDMNVPQVNILPFAEVPDLVGGADLHVVGLFLVATGSAPASILFLLPVDKACLLVDMLMGKEWGKTNPSNLSDMDISALMELGNIICATYLNALAMFTQLDFRPSVPALGIDMAGAILNSVLAQFGAVADHVLVLETEFKRGDQEIVGHFFLLPEPGSLDVILASLGVSL</sequence>
<dbReference type="KEGG" id="swo:Swol_0876"/>
<keyword evidence="5" id="KW-1185">Reference proteome</keyword>
<gene>
    <name evidence="4" type="ordered locus">Swol_0876</name>
</gene>
<keyword evidence="2" id="KW-0378">Hydrolase</keyword>
<dbReference type="OrthoDB" id="9812187at2"/>
<dbReference type="CDD" id="cd17909">
    <property type="entry name" value="CheC_ClassI"/>
    <property type="match status" value="1"/>
</dbReference>
<dbReference type="AlphaFoldDB" id="Q0AYL0"/>
<reference evidence="5" key="1">
    <citation type="journal article" date="2010" name="Environ. Microbiol.">
        <title>The genome of Syntrophomonas wolfei: new insights into syntrophic metabolism and biohydrogen production.</title>
        <authorList>
            <person name="Sieber J.R."/>
            <person name="Sims D.R."/>
            <person name="Han C."/>
            <person name="Kim E."/>
            <person name="Lykidis A."/>
            <person name="Lapidus A.L."/>
            <person name="McDonnald E."/>
            <person name="Rohlin L."/>
            <person name="Culley D.E."/>
            <person name="Gunsalus R."/>
            <person name="McInerney M.J."/>
        </authorList>
    </citation>
    <scope>NUCLEOTIDE SEQUENCE [LARGE SCALE GENOMIC DNA]</scope>
    <source>
        <strain evidence="5">DSM 2245B / Goettingen</strain>
    </source>
</reference>
<dbReference type="RefSeq" id="WP_011640299.1">
    <property type="nucleotide sequence ID" value="NC_008346.1"/>
</dbReference>
<name>Q0AYL0_SYNWW</name>
<feature type="domain" description="CheC-like protein" evidence="3">
    <location>
        <begin position="112"/>
        <end position="148"/>
    </location>
</feature>
<dbReference type="InterPro" id="IPR028976">
    <property type="entry name" value="CheC-like_sf"/>
</dbReference>
<protein>
    <submittedName>
        <fullName evidence="4">CheC, inhibitor of MCP methylation</fullName>
    </submittedName>
</protein>
<proteinExistence type="predicted"/>
<dbReference type="eggNOG" id="COG1776">
    <property type="taxonomic scope" value="Bacteria"/>
</dbReference>
<dbReference type="EMBL" id="CP000448">
    <property type="protein sequence ID" value="ABI68194.1"/>
    <property type="molecule type" value="Genomic_DNA"/>
</dbReference>
<dbReference type="InterPro" id="IPR007597">
    <property type="entry name" value="CheC"/>
</dbReference>
<dbReference type="STRING" id="335541.Swol_0876"/>
<dbReference type="SUPFAM" id="SSF103039">
    <property type="entry name" value="CheC-like"/>
    <property type="match status" value="1"/>
</dbReference>
<dbReference type="GO" id="GO:0006935">
    <property type="term" value="P:chemotaxis"/>
    <property type="evidence" value="ECO:0007669"/>
    <property type="project" value="UniProtKB-KW"/>
</dbReference>
<accession>Q0AYL0</accession>
<dbReference type="HOGENOM" id="CLU_087860_2_0_9"/>
<dbReference type="GO" id="GO:0016787">
    <property type="term" value="F:hydrolase activity"/>
    <property type="evidence" value="ECO:0007669"/>
    <property type="project" value="UniProtKB-KW"/>
</dbReference>
<evidence type="ECO:0000313" key="4">
    <source>
        <dbReference type="EMBL" id="ABI68194.1"/>
    </source>
</evidence>
<organism evidence="4 5">
    <name type="scientific">Syntrophomonas wolfei subsp. wolfei (strain DSM 2245B / Goettingen)</name>
    <dbReference type="NCBI Taxonomy" id="335541"/>
    <lineage>
        <taxon>Bacteria</taxon>
        <taxon>Bacillati</taxon>
        <taxon>Bacillota</taxon>
        <taxon>Clostridia</taxon>
        <taxon>Eubacteriales</taxon>
        <taxon>Syntrophomonadaceae</taxon>
        <taxon>Syntrophomonas</taxon>
    </lineage>
</organism>